<comment type="catalytic activity">
    <reaction evidence="10">
        <text>L-ornithine + NADH + O2 = N(5)-hydroxy-L-ornithine + NAD(+) + H2O</text>
        <dbReference type="Rhea" id="RHEA:41512"/>
        <dbReference type="ChEBI" id="CHEBI:15377"/>
        <dbReference type="ChEBI" id="CHEBI:15379"/>
        <dbReference type="ChEBI" id="CHEBI:46911"/>
        <dbReference type="ChEBI" id="CHEBI:57540"/>
        <dbReference type="ChEBI" id="CHEBI:57945"/>
        <dbReference type="ChEBI" id="CHEBI:78275"/>
        <dbReference type="EC" id="1.14.13.196"/>
    </reaction>
</comment>
<dbReference type="InterPro" id="IPR025700">
    <property type="entry name" value="Lys/Orn_oxygenase"/>
</dbReference>
<dbReference type="Gene3D" id="3.50.50.60">
    <property type="entry name" value="FAD/NAD(P)-binding domain"/>
    <property type="match status" value="1"/>
</dbReference>
<evidence type="ECO:0000256" key="1">
    <source>
        <dbReference type="ARBA" id="ARBA00001974"/>
    </source>
</evidence>
<keyword evidence="8" id="KW-0560">Oxidoreductase</keyword>
<keyword evidence="7" id="KW-0521">NADP</keyword>
<protein>
    <recommendedName>
        <fullName evidence="4">L-ornithine N(5)-monooxygenase [NAD(P)H]</fullName>
        <ecNumber evidence="4">1.14.13.196</ecNumber>
    </recommendedName>
</protein>
<name>A0AAN7CF48_9PEZI</name>
<dbReference type="PANTHER" id="PTHR38688:SF1">
    <property type="entry name" value="FAD_NAD(P)-BINDING DOMAIN-CONTAINING PROTEIN"/>
    <property type="match status" value="1"/>
</dbReference>
<keyword evidence="6" id="KW-0274">FAD</keyword>
<evidence type="ECO:0000256" key="9">
    <source>
        <dbReference type="ARBA" id="ARBA00047598"/>
    </source>
</evidence>
<comment type="cofactor">
    <cofactor evidence="1">
        <name>FAD</name>
        <dbReference type="ChEBI" id="CHEBI:57692"/>
    </cofactor>
</comment>
<dbReference type="EMBL" id="MU860036">
    <property type="protein sequence ID" value="KAK4240625.1"/>
    <property type="molecule type" value="Genomic_DNA"/>
</dbReference>
<dbReference type="GO" id="GO:0016491">
    <property type="term" value="F:oxidoreductase activity"/>
    <property type="evidence" value="ECO:0007669"/>
    <property type="project" value="UniProtKB-KW"/>
</dbReference>
<proteinExistence type="inferred from homology"/>
<dbReference type="SUPFAM" id="SSF51905">
    <property type="entry name" value="FAD/NAD(P)-binding domain"/>
    <property type="match status" value="1"/>
</dbReference>
<evidence type="ECO:0000256" key="7">
    <source>
        <dbReference type="ARBA" id="ARBA00022857"/>
    </source>
</evidence>
<reference evidence="11" key="2">
    <citation type="submission" date="2023-05" db="EMBL/GenBank/DDBJ databases">
        <authorList>
            <consortium name="Lawrence Berkeley National Laboratory"/>
            <person name="Steindorff A."/>
            <person name="Hensen N."/>
            <person name="Bonometti L."/>
            <person name="Westerberg I."/>
            <person name="Brannstrom I.O."/>
            <person name="Guillou S."/>
            <person name="Cros-Aarteil S."/>
            <person name="Calhoun S."/>
            <person name="Haridas S."/>
            <person name="Kuo A."/>
            <person name="Mondo S."/>
            <person name="Pangilinan J."/>
            <person name="Riley R."/>
            <person name="Labutti K."/>
            <person name="Andreopoulos B."/>
            <person name="Lipzen A."/>
            <person name="Chen C."/>
            <person name="Yanf M."/>
            <person name="Daum C."/>
            <person name="Ng V."/>
            <person name="Clum A."/>
            <person name="Ohm R."/>
            <person name="Martin F."/>
            <person name="Silar P."/>
            <person name="Natvig D."/>
            <person name="Lalanne C."/>
            <person name="Gautier V."/>
            <person name="Ament-Velasquez S.L."/>
            <person name="Kruys A."/>
            <person name="Hutchinson M.I."/>
            <person name="Powell A.J."/>
            <person name="Barry K."/>
            <person name="Miller A.N."/>
            <person name="Grigoriev I.V."/>
            <person name="Debuchy R."/>
            <person name="Gladieux P."/>
            <person name="Thoren M.H."/>
            <person name="Johannesson H."/>
        </authorList>
    </citation>
    <scope>NUCLEOTIDE SEQUENCE</scope>
    <source>
        <strain evidence="11">CBS 532.94</strain>
    </source>
</reference>
<reference evidence="11" key="1">
    <citation type="journal article" date="2023" name="Mol. Phylogenet. Evol.">
        <title>Genome-scale phylogeny and comparative genomics of the fungal order Sordariales.</title>
        <authorList>
            <person name="Hensen N."/>
            <person name="Bonometti L."/>
            <person name="Westerberg I."/>
            <person name="Brannstrom I.O."/>
            <person name="Guillou S."/>
            <person name="Cros-Aarteil S."/>
            <person name="Calhoun S."/>
            <person name="Haridas S."/>
            <person name="Kuo A."/>
            <person name="Mondo S."/>
            <person name="Pangilinan J."/>
            <person name="Riley R."/>
            <person name="LaButti K."/>
            <person name="Andreopoulos B."/>
            <person name="Lipzen A."/>
            <person name="Chen C."/>
            <person name="Yan M."/>
            <person name="Daum C."/>
            <person name="Ng V."/>
            <person name="Clum A."/>
            <person name="Steindorff A."/>
            <person name="Ohm R.A."/>
            <person name="Martin F."/>
            <person name="Silar P."/>
            <person name="Natvig D.O."/>
            <person name="Lalanne C."/>
            <person name="Gautier V."/>
            <person name="Ament-Velasquez S.L."/>
            <person name="Kruys A."/>
            <person name="Hutchinson M.I."/>
            <person name="Powell A.J."/>
            <person name="Barry K."/>
            <person name="Miller A.N."/>
            <person name="Grigoriev I.V."/>
            <person name="Debuchy R."/>
            <person name="Gladieux P."/>
            <person name="Hiltunen Thoren M."/>
            <person name="Johannesson H."/>
        </authorList>
    </citation>
    <scope>NUCLEOTIDE SEQUENCE</scope>
    <source>
        <strain evidence="11">CBS 532.94</strain>
    </source>
</reference>
<dbReference type="Pfam" id="PF13434">
    <property type="entry name" value="Lys_Orn_oxgnase"/>
    <property type="match status" value="1"/>
</dbReference>
<dbReference type="InterPro" id="IPR053275">
    <property type="entry name" value="Agnestin_monoxygenase"/>
</dbReference>
<dbReference type="PANTHER" id="PTHR38688">
    <property type="entry name" value="PYR_REDOX_2 DOMAIN-CONTAINING PROTEIN"/>
    <property type="match status" value="1"/>
</dbReference>
<evidence type="ECO:0000256" key="5">
    <source>
        <dbReference type="ARBA" id="ARBA00022630"/>
    </source>
</evidence>
<sequence>MQPLTRRCCSHIRSGSIRTWGKWPSPHSLQNFHIPHSLWLVRRNHNATSRPQRADVVVIGAGPAGIAVVGNFLENIPRAKVVWVDRSFEGGSIGQLYRELPSYSPAGDYLQYALALPTFRDICDASPQPNAITALKELDPEMTCSLNYAADMLKLLTDGLVKRVQPIVGNVTHVVRDTRPRQWTVTLELNPQSGPDQVLLKFQAPMVVYCTGSRPQTMELPVDVSRLTLGTALAASRLAKVLPRDAPRTVAVIGDGHSAVLVLRNLFRMAAVSHPRLRIRWFTRTANLRYAEETAAGVILNENNGLMGEAARFARTMLEGDALETSDARHFITRFVFPSSKDEVERDQMEMDMLREHLKGCDYVIQAIGFTRSRLPEVRAGLAPFRGPVGKPKRLVFNGLTGSFFPNMRERDDVIGLFGAGSAFPELEFTSEGWRQPAMSMWKFMRFLKRMVPQWVIATKEGKFVKREERMAWKKGSIIGEERLGG</sequence>
<comment type="pathway">
    <text evidence="2">Siderophore biosynthesis.</text>
</comment>
<dbReference type="Proteomes" id="UP001303760">
    <property type="component" value="Unassembled WGS sequence"/>
</dbReference>
<comment type="caution">
    <text evidence="11">The sequence shown here is derived from an EMBL/GenBank/DDBJ whole genome shotgun (WGS) entry which is preliminary data.</text>
</comment>
<evidence type="ECO:0000256" key="8">
    <source>
        <dbReference type="ARBA" id="ARBA00023002"/>
    </source>
</evidence>
<dbReference type="PRINTS" id="PR00368">
    <property type="entry name" value="FADPNR"/>
</dbReference>
<dbReference type="InterPro" id="IPR036188">
    <property type="entry name" value="FAD/NAD-bd_sf"/>
</dbReference>
<gene>
    <name evidence="11" type="ORF">C8A03DRAFT_13037</name>
</gene>
<comment type="similarity">
    <text evidence="3">Belongs to the lysine N(6)-hydroxylase/L-ornithine N(5)-oxygenase family.</text>
</comment>
<organism evidence="11 12">
    <name type="scientific">Achaetomium macrosporum</name>
    <dbReference type="NCBI Taxonomy" id="79813"/>
    <lineage>
        <taxon>Eukaryota</taxon>
        <taxon>Fungi</taxon>
        <taxon>Dikarya</taxon>
        <taxon>Ascomycota</taxon>
        <taxon>Pezizomycotina</taxon>
        <taxon>Sordariomycetes</taxon>
        <taxon>Sordariomycetidae</taxon>
        <taxon>Sordariales</taxon>
        <taxon>Chaetomiaceae</taxon>
        <taxon>Achaetomium</taxon>
    </lineage>
</organism>
<evidence type="ECO:0000256" key="6">
    <source>
        <dbReference type="ARBA" id="ARBA00022827"/>
    </source>
</evidence>
<evidence type="ECO:0000313" key="12">
    <source>
        <dbReference type="Proteomes" id="UP001303760"/>
    </source>
</evidence>
<keyword evidence="5" id="KW-0285">Flavoprotein</keyword>
<evidence type="ECO:0000256" key="4">
    <source>
        <dbReference type="ARBA" id="ARBA00012881"/>
    </source>
</evidence>
<evidence type="ECO:0000256" key="3">
    <source>
        <dbReference type="ARBA" id="ARBA00007588"/>
    </source>
</evidence>
<dbReference type="AlphaFoldDB" id="A0AAN7CF48"/>
<keyword evidence="12" id="KW-1185">Reference proteome</keyword>
<dbReference type="EC" id="1.14.13.196" evidence="4"/>
<evidence type="ECO:0000256" key="10">
    <source>
        <dbReference type="ARBA" id="ARBA00049248"/>
    </source>
</evidence>
<evidence type="ECO:0000313" key="11">
    <source>
        <dbReference type="EMBL" id="KAK4240625.1"/>
    </source>
</evidence>
<comment type="catalytic activity">
    <reaction evidence="9">
        <text>L-ornithine + NADPH + O2 = N(5)-hydroxy-L-ornithine + NADP(+) + H2O</text>
        <dbReference type="Rhea" id="RHEA:41508"/>
        <dbReference type="ChEBI" id="CHEBI:15377"/>
        <dbReference type="ChEBI" id="CHEBI:15379"/>
        <dbReference type="ChEBI" id="CHEBI:46911"/>
        <dbReference type="ChEBI" id="CHEBI:57783"/>
        <dbReference type="ChEBI" id="CHEBI:58349"/>
        <dbReference type="ChEBI" id="CHEBI:78275"/>
        <dbReference type="EC" id="1.14.13.196"/>
    </reaction>
</comment>
<evidence type="ECO:0000256" key="2">
    <source>
        <dbReference type="ARBA" id="ARBA00004924"/>
    </source>
</evidence>
<accession>A0AAN7CF48</accession>